<keyword evidence="20" id="KW-1185">Reference proteome</keyword>
<evidence type="ECO:0000256" key="1">
    <source>
        <dbReference type="ARBA" id="ARBA00004496"/>
    </source>
</evidence>
<evidence type="ECO:0000256" key="3">
    <source>
        <dbReference type="ARBA" id="ARBA00011245"/>
    </source>
</evidence>
<evidence type="ECO:0000256" key="2">
    <source>
        <dbReference type="ARBA" id="ARBA00010945"/>
    </source>
</evidence>
<dbReference type="Gene3D" id="1.10.150.20">
    <property type="entry name" value="5' to 3' exonuclease, C-terminal subdomain"/>
    <property type="match status" value="1"/>
</dbReference>
<dbReference type="InterPro" id="IPR001126">
    <property type="entry name" value="UmuC"/>
</dbReference>
<comment type="function">
    <text evidence="15 17">Poorly processive, error-prone DNA polymerase involved in untargeted mutagenesis. Copies undamaged DNA at stalled replication forks, which arise in vivo from mismatched or misaligned primer ends. These misaligned primers can be extended by PolIV. Exhibits no 3'-5' exonuclease (proofreading) activity. May be involved in translesional synthesis, in conjunction with the beta clamp from PolIII.</text>
</comment>
<evidence type="ECO:0000256" key="15">
    <source>
        <dbReference type="ARBA" id="ARBA00025589"/>
    </source>
</evidence>
<keyword evidence="8 17" id="KW-0235">DNA replication</keyword>
<evidence type="ECO:0000256" key="9">
    <source>
        <dbReference type="ARBA" id="ARBA00022723"/>
    </source>
</evidence>
<comment type="subunit">
    <text evidence="3 17">Monomer.</text>
</comment>
<dbReference type="InterPro" id="IPR043128">
    <property type="entry name" value="Rev_trsase/Diguanyl_cyclase"/>
</dbReference>
<gene>
    <name evidence="17" type="primary">dinB</name>
    <name evidence="19" type="ORF">CLV63_110116</name>
</gene>
<evidence type="ECO:0000256" key="13">
    <source>
        <dbReference type="ARBA" id="ARBA00023125"/>
    </source>
</evidence>
<keyword evidence="9 17" id="KW-0479">Metal-binding</keyword>
<name>A0A2P8DI04_9ACTN</name>
<proteinExistence type="inferred from homology"/>
<keyword evidence="4 17" id="KW-0515">Mutator protein</keyword>
<evidence type="ECO:0000256" key="14">
    <source>
        <dbReference type="ARBA" id="ARBA00023204"/>
    </source>
</evidence>
<reference evidence="19 20" key="1">
    <citation type="submission" date="2018-03" db="EMBL/GenBank/DDBJ databases">
        <title>Genomic Encyclopedia of Archaeal and Bacterial Type Strains, Phase II (KMG-II): from individual species to whole genera.</title>
        <authorList>
            <person name="Goeker M."/>
        </authorList>
    </citation>
    <scope>NUCLEOTIDE SEQUENCE [LARGE SCALE GENOMIC DNA]</scope>
    <source>
        <strain evidence="19 20">DSM 45312</strain>
    </source>
</reference>
<dbReference type="Pfam" id="PF11799">
    <property type="entry name" value="IMS_C"/>
    <property type="match status" value="1"/>
</dbReference>
<keyword evidence="6 17" id="KW-0808">Transferase</keyword>
<dbReference type="GO" id="GO:0042276">
    <property type="term" value="P:error-prone translesion synthesis"/>
    <property type="evidence" value="ECO:0007669"/>
    <property type="project" value="TreeGrafter"/>
</dbReference>
<dbReference type="Gene3D" id="3.40.1170.60">
    <property type="match status" value="1"/>
</dbReference>
<evidence type="ECO:0000256" key="5">
    <source>
        <dbReference type="ARBA" id="ARBA00022490"/>
    </source>
</evidence>
<keyword evidence="12 17" id="KW-0239">DNA-directed DNA polymerase</keyword>
<dbReference type="InterPro" id="IPR022880">
    <property type="entry name" value="DNApol_IV"/>
</dbReference>
<dbReference type="NCBIfam" id="NF003015">
    <property type="entry name" value="PRK03858.1"/>
    <property type="match status" value="1"/>
</dbReference>
<dbReference type="HAMAP" id="MF_01113">
    <property type="entry name" value="DNApol_IV"/>
    <property type="match status" value="1"/>
</dbReference>
<comment type="catalytic activity">
    <reaction evidence="16 17">
        <text>DNA(n) + a 2'-deoxyribonucleoside 5'-triphosphate = DNA(n+1) + diphosphate</text>
        <dbReference type="Rhea" id="RHEA:22508"/>
        <dbReference type="Rhea" id="RHEA-COMP:17339"/>
        <dbReference type="Rhea" id="RHEA-COMP:17340"/>
        <dbReference type="ChEBI" id="CHEBI:33019"/>
        <dbReference type="ChEBI" id="CHEBI:61560"/>
        <dbReference type="ChEBI" id="CHEBI:173112"/>
        <dbReference type="EC" id="2.7.7.7"/>
    </reaction>
</comment>
<dbReference type="FunFam" id="3.30.1490.100:FF:000004">
    <property type="entry name" value="DNA polymerase IV"/>
    <property type="match status" value="1"/>
</dbReference>
<evidence type="ECO:0000256" key="8">
    <source>
        <dbReference type="ARBA" id="ARBA00022705"/>
    </source>
</evidence>
<comment type="subcellular location">
    <subcellularLocation>
        <location evidence="1 17">Cytoplasm</location>
    </subcellularLocation>
</comment>
<dbReference type="InterPro" id="IPR050116">
    <property type="entry name" value="DNA_polymerase-Y"/>
</dbReference>
<dbReference type="GO" id="GO:0003684">
    <property type="term" value="F:damaged DNA binding"/>
    <property type="evidence" value="ECO:0007669"/>
    <property type="project" value="InterPro"/>
</dbReference>
<dbReference type="Pfam" id="PF11798">
    <property type="entry name" value="IMS_HHH"/>
    <property type="match status" value="1"/>
</dbReference>
<dbReference type="SUPFAM" id="SSF56672">
    <property type="entry name" value="DNA/RNA polymerases"/>
    <property type="match status" value="1"/>
</dbReference>
<dbReference type="GO" id="GO:0009432">
    <property type="term" value="P:SOS response"/>
    <property type="evidence" value="ECO:0007669"/>
    <property type="project" value="TreeGrafter"/>
</dbReference>
<evidence type="ECO:0000256" key="17">
    <source>
        <dbReference type="HAMAP-Rule" id="MF_01113"/>
    </source>
</evidence>
<feature type="active site" evidence="17">
    <location>
        <position position="135"/>
    </location>
</feature>
<evidence type="ECO:0000256" key="10">
    <source>
        <dbReference type="ARBA" id="ARBA00022763"/>
    </source>
</evidence>
<dbReference type="EMBL" id="PYGA01000010">
    <property type="protein sequence ID" value="PSK96819.1"/>
    <property type="molecule type" value="Genomic_DNA"/>
</dbReference>
<dbReference type="Pfam" id="PF00817">
    <property type="entry name" value="IMS"/>
    <property type="match status" value="1"/>
</dbReference>
<dbReference type="PANTHER" id="PTHR11076:SF33">
    <property type="entry name" value="DNA POLYMERASE KAPPA"/>
    <property type="match status" value="1"/>
</dbReference>
<accession>A0A2P8DI04</accession>
<dbReference type="Proteomes" id="UP000240542">
    <property type="component" value="Unassembled WGS sequence"/>
</dbReference>
<dbReference type="GO" id="GO:0005829">
    <property type="term" value="C:cytosol"/>
    <property type="evidence" value="ECO:0007669"/>
    <property type="project" value="TreeGrafter"/>
</dbReference>
<dbReference type="GO" id="GO:0006281">
    <property type="term" value="P:DNA repair"/>
    <property type="evidence" value="ECO:0007669"/>
    <property type="project" value="UniProtKB-UniRule"/>
</dbReference>
<dbReference type="GO" id="GO:0000287">
    <property type="term" value="F:magnesium ion binding"/>
    <property type="evidence" value="ECO:0007669"/>
    <property type="project" value="UniProtKB-UniRule"/>
</dbReference>
<dbReference type="OrthoDB" id="9808813at2"/>
<dbReference type="NCBIfam" id="NF002677">
    <property type="entry name" value="PRK02406.1"/>
    <property type="match status" value="1"/>
</dbReference>
<evidence type="ECO:0000256" key="11">
    <source>
        <dbReference type="ARBA" id="ARBA00022842"/>
    </source>
</evidence>
<feature type="binding site" evidence="17">
    <location>
        <position position="40"/>
    </location>
    <ligand>
        <name>Mg(2+)</name>
        <dbReference type="ChEBI" id="CHEBI:18420"/>
    </ligand>
</feature>
<keyword evidence="10 17" id="KW-0227">DNA damage</keyword>
<feature type="site" description="Substrate discrimination" evidence="17">
    <location>
        <position position="45"/>
    </location>
</feature>
<dbReference type="PROSITE" id="PS50173">
    <property type="entry name" value="UMUC"/>
    <property type="match status" value="1"/>
</dbReference>
<evidence type="ECO:0000256" key="12">
    <source>
        <dbReference type="ARBA" id="ARBA00022932"/>
    </source>
</evidence>
<sequence>MSRRQLERGAALRGVVGADGIEPLPTGPAPDDGCPVLHVDMDAFFAGVERLERPELRDTPIIVGGTGARGVVSSADYLARAYGVHSAMPMARALRLCPDAAVFPPDGAAIRRVSKAVREILLSVTPEVEPLSVDEAFLDVSGARLRLGSPVRVAELIRTRVAAEQGLTCSVGVAPNKFVAKLASTQCKPDGLLLVPGDRVTAFLHPLPVGALWGVGEKTEQSLRRLGLRTVGDVARTPEPTLRSALGEAVGAHLAALAWGRDPRGVDSEGAAEKSIGTEETFPRDVADPDRIRRELLELSEKVARRLRAAGVAGRTVVVKLRRGDFSTITRSRTLAVPTDLGRDINAAARELYAASGLVGAPLRLVGVRAEGLTDSASVHRQLAFDEPETGWRDAEGVMDEAARRFGAGALRPASLVNRDENDI</sequence>
<comment type="caution">
    <text evidence="19">The sequence shown here is derived from an EMBL/GenBank/DDBJ whole genome shotgun (WGS) entry which is preliminary data.</text>
</comment>
<dbReference type="EC" id="2.7.7.7" evidence="17"/>
<feature type="binding site" evidence="17">
    <location>
        <position position="134"/>
    </location>
    <ligand>
        <name>Mg(2+)</name>
        <dbReference type="ChEBI" id="CHEBI:18420"/>
    </ligand>
</feature>
<dbReference type="AlphaFoldDB" id="A0A2P8DI04"/>
<dbReference type="Gene3D" id="3.30.1490.100">
    <property type="entry name" value="DNA polymerase, Y-family, little finger domain"/>
    <property type="match status" value="1"/>
</dbReference>
<keyword evidence="5 17" id="KW-0963">Cytoplasm</keyword>
<dbReference type="InterPro" id="IPR024728">
    <property type="entry name" value="PolY_HhH_motif"/>
</dbReference>
<evidence type="ECO:0000259" key="18">
    <source>
        <dbReference type="PROSITE" id="PS50173"/>
    </source>
</evidence>
<protein>
    <recommendedName>
        <fullName evidence="17">DNA polymerase IV</fullName>
        <shortName evidence="17">Pol IV</shortName>
        <ecNumber evidence="17">2.7.7.7</ecNumber>
    </recommendedName>
</protein>
<organism evidence="19 20">
    <name type="scientific">Murinocardiopsis flavida</name>
    <dbReference type="NCBI Taxonomy" id="645275"/>
    <lineage>
        <taxon>Bacteria</taxon>
        <taxon>Bacillati</taxon>
        <taxon>Actinomycetota</taxon>
        <taxon>Actinomycetes</taxon>
        <taxon>Streptosporangiales</taxon>
        <taxon>Nocardiopsidaceae</taxon>
        <taxon>Murinocardiopsis</taxon>
    </lineage>
</organism>
<dbReference type="SUPFAM" id="SSF100879">
    <property type="entry name" value="Lesion bypass DNA polymerase (Y-family), little finger domain"/>
    <property type="match status" value="1"/>
</dbReference>
<evidence type="ECO:0000313" key="20">
    <source>
        <dbReference type="Proteomes" id="UP000240542"/>
    </source>
</evidence>
<comment type="cofactor">
    <cofactor evidence="17">
        <name>Mg(2+)</name>
        <dbReference type="ChEBI" id="CHEBI:18420"/>
    </cofactor>
    <text evidence="17">Binds 2 magnesium ions per subunit.</text>
</comment>
<dbReference type="InterPro" id="IPR036775">
    <property type="entry name" value="DNA_pol_Y-fam_lit_finger_sf"/>
</dbReference>
<dbReference type="RefSeq" id="WP_106583712.1">
    <property type="nucleotide sequence ID" value="NZ_PYGA01000010.1"/>
</dbReference>
<evidence type="ECO:0000256" key="16">
    <source>
        <dbReference type="ARBA" id="ARBA00049244"/>
    </source>
</evidence>
<evidence type="ECO:0000256" key="4">
    <source>
        <dbReference type="ARBA" id="ARBA00022457"/>
    </source>
</evidence>
<dbReference type="Gene3D" id="3.30.70.270">
    <property type="match status" value="1"/>
</dbReference>
<dbReference type="InterPro" id="IPR017961">
    <property type="entry name" value="DNA_pol_Y-fam_little_finger"/>
</dbReference>
<keyword evidence="14 17" id="KW-0234">DNA repair</keyword>
<dbReference type="GO" id="GO:0006261">
    <property type="term" value="P:DNA-templated DNA replication"/>
    <property type="evidence" value="ECO:0007669"/>
    <property type="project" value="UniProtKB-UniRule"/>
</dbReference>
<keyword evidence="11 17" id="KW-0460">Magnesium</keyword>
<dbReference type="FunFam" id="3.40.1170.60:FF:000001">
    <property type="entry name" value="DNA polymerase IV"/>
    <property type="match status" value="1"/>
</dbReference>
<feature type="domain" description="UmuC" evidence="18">
    <location>
        <begin position="36"/>
        <end position="216"/>
    </location>
</feature>
<dbReference type="PANTHER" id="PTHR11076">
    <property type="entry name" value="DNA REPAIR POLYMERASE UMUC / TRANSFERASE FAMILY MEMBER"/>
    <property type="match status" value="1"/>
</dbReference>
<dbReference type="CDD" id="cd03586">
    <property type="entry name" value="PolY_Pol_IV_kappa"/>
    <property type="match status" value="1"/>
</dbReference>
<dbReference type="GO" id="GO:0003887">
    <property type="term" value="F:DNA-directed DNA polymerase activity"/>
    <property type="evidence" value="ECO:0007669"/>
    <property type="project" value="UniProtKB-UniRule"/>
</dbReference>
<comment type="similarity">
    <text evidence="2 17">Belongs to the DNA polymerase type-Y family.</text>
</comment>
<dbReference type="InterPro" id="IPR043502">
    <property type="entry name" value="DNA/RNA_pol_sf"/>
</dbReference>
<keyword evidence="7 17" id="KW-0548">Nucleotidyltransferase</keyword>
<evidence type="ECO:0000256" key="6">
    <source>
        <dbReference type="ARBA" id="ARBA00022679"/>
    </source>
</evidence>
<evidence type="ECO:0000313" key="19">
    <source>
        <dbReference type="EMBL" id="PSK96819.1"/>
    </source>
</evidence>
<evidence type="ECO:0000256" key="7">
    <source>
        <dbReference type="ARBA" id="ARBA00022695"/>
    </source>
</evidence>
<keyword evidence="13 17" id="KW-0238">DNA-binding</keyword>